<comment type="caution">
    <text evidence="2">The sequence shown here is derived from an EMBL/GenBank/DDBJ whole genome shotgun (WGS) entry which is preliminary data.</text>
</comment>
<evidence type="ECO:0000313" key="1">
    <source>
        <dbReference type="EMBL" id="CAI9915483.1"/>
    </source>
</evidence>
<dbReference type="EMBL" id="CAXDID020000331">
    <property type="protein sequence ID" value="CAL6078029.1"/>
    <property type="molecule type" value="Genomic_DNA"/>
</dbReference>
<accession>A0AA86PK49</accession>
<protein>
    <submittedName>
        <fullName evidence="3">Hypothetical_protein</fullName>
    </submittedName>
</protein>
<dbReference type="AlphaFoldDB" id="A0AA86PK49"/>
<reference evidence="3 5" key="2">
    <citation type="submission" date="2024-07" db="EMBL/GenBank/DDBJ databases">
        <authorList>
            <person name="Akdeniz Z."/>
        </authorList>
    </citation>
    <scope>NUCLEOTIDE SEQUENCE [LARGE SCALE GENOMIC DNA]</scope>
</reference>
<keyword evidence="5" id="KW-1185">Reference proteome</keyword>
<evidence type="ECO:0000313" key="3">
    <source>
        <dbReference type="EMBL" id="CAL6014205.1"/>
    </source>
</evidence>
<proteinExistence type="predicted"/>
<dbReference type="EMBL" id="CAXDID020000070">
    <property type="protein sequence ID" value="CAL6014205.1"/>
    <property type="molecule type" value="Genomic_DNA"/>
</dbReference>
<evidence type="ECO:0000313" key="5">
    <source>
        <dbReference type="Proteomes" id="UP001642409"/>
    </source>
</evidence>
<dbReference type="EMBL" id="CATOUU010000074">
    <property type="protein sequence ID" value="CAI9915483.1"/>
    <property type="molecule type" value="Genomic_DNA"/>
</dbReference>
<organism evidence="2">
    <name type="scientific">Hexamita inflata</name>
    <dbReference type="NCBI Taxonomy" id="28002"/>
    <lineage>
        <taxon>Eukaryota</taxon>
        <taxon>Metamonada</taxon>
        <taxon>Diplomonadida</taxon>
        <taxon>Hexamitidae</taxon>
        <taxon>Hexamitinae</taxon>
        <taxon>Hexamita</taxon>
    </lineage>
</organism>
<evidence type="ECO:0000313" key="2">
    <source>
        <dbReference type="EMBL" id="CAI9938643.1"/>
    </source>
</evidence>
<dbReference type="Proteomes" id="UP001642409">
    <property type="component" value="Unassembled WGS sequence"/>
</dbReference>
<name>A0AA86PK49_9EUKA</name>
<evidence type="ECO:0000313" key="4">
    <source>
        <dbReference type="EMBL" id="CAL6078029.1"/>
    </source>
</evidence>
<reference evidence="2" key="1">
    <citation type="submission" date="2023-06" db="EMBL/GenBank/DDBJ databases">
        <authorList>
            <person name="Kurt Z."/>
        </authorList>
    </citation>
    <scope>NUCLEOTIDE SEQUENCE</scope>
</reference>
<sequence>MNFGLNANKPATGAPLSFGAKPAGIGGVAAKVELTAEQKSKTLDVVVQDMYYALESQVQVFNQLSEEMNNVDKINYQQYFQLRDQFYQMSQLSDQQQADYELMNKISYEQIQIYEQLQKMNTGNNSHQNLFQVIIQANELQNRLIHQISGDTEILNDIQNNSTVLTEVSRVLGLK</sequence>
<gene>
    <name evidence="3" type="ORF">HINF_LOCUS24158</name>
    <name evidence="2" type="ORF">HINF_LOCUS26288</name>
    <name evidence="1" type="ORF">HINF_LOCUS3128</name>
    <name evidence="4" type="ORF">HINF_LOCUS58709</name>
</gene>
<dbReference type="EMBL" id="CATOUU010000656">
    <property type="protein sequence ID" value="CAI9938643.1"/>
    <property type="molecule type" value="Genomic_DNA"/>
</dbReference>